<dbReference type="Proteomes" id="UP000265520">
    <property type="component" value="Unassembled WGS sequence"/>
</dbReference>
<gene>
    <name evidence="2" type="ORF">A2U01_0100963</name>
</gene>
<comment type="caution">
    <text evidence="2">The sequence shown here is derived from an EMBL/GenBank/DDBJ whole genome shotgun (WGS) entry which is preliminary data.</text>
</comment>
<dbReference type="EMBL" id="LXQA010979370">
    <property type="protein sequence ID" value="MCI79692.1"/>
    <property type="molecule type" value="Genomic_DNA"/>
</dbReference>
<reference evidence="2 3" key="1">
    <citation type="journal article" date="2018" name="Front. Plant Sci.">
        <title>Red Clover (Trifolium pratense) and Zigzag Clover (T. medium) - A Picture of Genomic Similarities and Differences.</title>
        <authorList>
            <person name="Dluhosova J."/>
            <person name="Istvanek J."/>
            <person name="Nedelnik J."/>
            <person name="Repkova J."/>
        </authorList>
    </citation>
    <scope>NUCLEOTIDE SEQUENCE [LARGE SCALE GENOMIC DNA]</scope>
    <source>
        <strain evidence="3">cv. 10/8</strain>
        <tissue evidence="2">Leaf</tissue>
    </source>
</reference>
<evidence type="ECO:0000313" key="3">
    <source>
        <dbReference type="Proteomes" id="UP000265520"/>
    </source>
</evidence>
<evidence type="ECO:0000256" key="1">
    <source>
        <dbReference type="SAM" id="MobiDB-lite"/>
    </source>
</evidence>
<feature type="compositionally biased region" description="Polar residues" evidence="1">
    <location>
        <begin position="1"/>
        <end position="11"/>
    </location>
</feature>
<feature type="compositionally biased region" description="Basic and acidic residues" evidence="1">
    <location>
        <begin position="12"/>
        <end position="44"/>
    </location>
</feature>
<feature type="non-terminal residue" evidence="2">
    <location>
        <position position="1"/>
    </location>
</feature>
<proteinExistence type="predicted"/>
<keyword evidence="3" id="KW-1185">Reference proteome</keyword>
<feature type="region of interest" description="Disordered" evidence="1">
    <location>
        <begin position="1"/>
        <end position="44"/>
    </location>
</feature>
<accession>A0A392UX48</accession>
<organism evidence="2 3">
    <name type="scientific">Trifolium medium</name>
    <dbReference type="NCBI Taxonomy" id="97028"/>
    <lineage>
        <taxon>Eukaryota</taxon>
        <taxon>Viridiplantae</taxon>
        <taxon>Streptophyta</taxon>
        <taxon>Embryophyta</taxon>
        <taxon>Tracheophyta</taxon>
        <taxon>Spermatophyta</taxon>
        <taxon>Magnoliopsida</taxon>
        <taxon>eudicotyledons</taxon>
        <taxon>Gunneridae</taxon>
        <taxon>Pentapetalae</taxon>
        <taxon>rosids</taxon>
        <taxon>fabids</taxon>
        <taxon>Fabales</taxon>
        <taxon>Fabaceae</taxon>
        <taxon>Papilionoideae</taxon>
        <taxon>50 kb inversion clade</taxon>
        <taxon>NPAAA clade</taxon>
        <taxon>Hologalegina</taxon>
        <taxon>IRL clade</taxon>
        <taxon>Trifolieae</taxon>
        <taxon>Trifolium</taxon>
    </lineage>
</organism>
<name>A0A392UX48_9FABA</name>
<protein>
    <submittedName>
        <fullName evidence="2">Uncharacterized protein</fullName>
    </submittedName>
</protein>
<evidence type="ECO:0000313" key="2">
    <source>
        <dbReference type="EMBL" id="MCI79692.1"/>
    </source>
</evidence>
<dbReference type="AlphaFoldDB" id="A0A392UX48"/>
<sequence>VDQNMEATSTDDGIKVWGDKQASNHEDEKEEETAARRGIKMDPQ</sequence>